<comment type="caution">
    <text evidence="1">The sequence shown here is derived from an EMBL/GenBank/DDBJ whole genome shotgun (WGS) entry which is preliminary data.</text>
</comment>
<organism evidence="1 2">
    <name type="scientific">Caerostris darwini</name>
    <dbReference type="NCBI Taxonomy" id="1538125"/>
    <lineage>
        <taxon>Eukaryota</taxon>
        <taxon>Metazoa</taxon>
        <taxon>Ecdysozoa</taxon>
        <taxon>Arthropoda</taxon>
        <taxon>Chelicerata</taxon>
        <taxon>Arachnida</taxon>
        <taxon>Araneae</taxon>
        <taxon>Araneomorphae</taxon>
        <taxon>Entelegynae</taxon>
        <taxon>Araneoidea</taxon>
        <taxon>Araneidae</taxon>
        <taxon>Caerostris</taxon>
    </lineage>
</organism>
<keyword evidence="2" id="KW-1185">Reference proteome</keyword>
<name>A0AAV4Q9Y7_9ARAC</name>
<dbReference type="EMBL" id="BPLQ01004178">
    <property type="protein sequence ID" value="GIY06142.1"/>
    <property type="molecule type" value="Genomic_DNA"/>
</dbReference>
<evidence type="ECO:0000313" key="2">
    <source>
        <dbReference type="Proteomes" id="UP001054837"/>
    </source>
</evidence>
<gene>
    <name evidence="1" type="ORF">CDAR_7841</name>
</gene>
<protein>
    <submittedName>
        <fullName evidence="1">Uncharacterized protein</fullName>
    </submittedName>
</protein>
<accession>A0AAV4Q9Y7</accession>
<sequence>MAGLNTCLLPGLCDPARQGAFHPATPAPQWVAVDHCWRDTRYANMAFTWKGPFLYFEVCAKKVETHSSESQDLMLQ</sequence>
<proteinExistence type="predicted"/>
<reference evidence="1 2" key="1">
    <citation type="submission" date="2021-06" db="EMBL/GenBank/DDBJ databases">
        <title>Caerostris darwini draft genome.</title>
        <authorList>
            <person name="Kono N."/>
            <person name="Arakawa K."/>
        </authorList>
    </citation>
    <scope>NUCLEOTIDE SEQUENCE [LARGE SCALE GENOMIC DNA]</scope>
</reference>
<evidence type="ECO:0000313" key="1">
    <source>
        <dbReference type="EMBL" id="GIY06142.1"/>
    </source>
</evidence>
<dbReference type="AlphaFoldDB" id="A0AAV4Q9Y7"/>
<dbReference type="Proteomes" id="UP001054837">
    <property type="component" value="Unassembled WGS sequence"/>
</dbReference>